<keyword evidence="1" id="KW-0051">Antiviral defense</keyword>
<accession>A0A060HMX8</accession>
<dbReference type="Gene3D" id="3.30.70.1900">
    <property type="match status" value="1"/>
</dbReference>
<dbReference type="GeneID" id="74947814"/>
<dbReference type="Proteomes" id="UP000027093">
    <property type="component" value="Chromosome"/>
</dbReference>
<keyword evidence="4" id="KW-1185">Reference proteome</keyword>
<dbReference type="RefSeq" id="WP_084790822.1">
    <property type="nucleotide sequence ID" value="NZ_CP007536.1"/>
</dbReference>
<dbReference type="AlphaFoldDB" id="A0A060HMX8"/>
<dbReference type="HOGENOM" id="CLU_090947_1_0_2"/>
<feature type="domain" description="CRISPR associated protein Cas6 C-terminal" evidence="2">
    <location>
        <begin position="111"/>
        <end position="229"/>
    </location>
</feature>
<reference evidence="3 4" key="1">
    <citation type="journal article" date="2014" name="Int. J. Syst. Evol. Microbiol.">
        <title>Nitrososphaera viennensis gen. nov., sp. nov., an aerobic and mesophilic, ammonia-oxidizing archaeon from soil and a member of the archaeal phylum Thaumarchaeota.</title>
        <authorList>
            <person name="Stieglmeier M."/>
            <person name="Klingl A."/>
            <person name="Alves R.J."/>
            <person name="Rittmann S.K."/>
            <person name="Melcher M."/>
            <person name="Leisch N."/>
            <person name="Schleper C."/>
        </authorList>
    </citation>
    <scope>NUCLEOTIDE SEQUENCE [LARGE SCALE GENOMIC DNA]</scope>
    <source>
        <strain evidence="3">EN76</strain>
    </source>
</reference>
<dbReference type="InterPro" id="IPR049435">
    <property type="entry name" value="Cas_Cas6_C"/>
</dbReference>
<dbReference type="InterPro" id="IPR010156">
    <property type="entry name" value="CRISPR-assoc_prot_Cas6"/>
</dbReference>
<organism evidence="3 4">
    <name type="scientific">Nitrososphaera viennensis EN76</name>
    <dbReference type="NCBI Taxonomy" id="926571"/>
    <lineage>
        <taxon>Archaea</taxon>
        <taxon>Nitrososphaerota</taxon>
        <taxon>Nitrososphaeria</taxon>
        <taxon>Nitrososphaerales</taxon>
        <taxon>Nitrososphaeraceae</taxon>
        <taxon>Nitrososphaera</taxon>
    </lineage>
</organism>
<proteinExistence type="predicted"/>
<dbReference type="GO" id="GO:0051607">
    <property type="term" value="P:defense response to virus"/>
    <property type="evidence" value="ECO:0007669"/>
    <property type="project" value="UniProtKB-KW"/>
</dbReference>
<dbReference type="GO" id="GO:0016788">
    <property type="term" value="F:hydrolase activity, acting on ester bonds"/>
    <property type="evidence" value="ECO:0007669"/>
    <property type="project" value="InterPro"/>
</dbReference>
<dbReference type="KEGG" id="nvn:NVIE_025780"/>
<evidence type="ECO:0000313" key="4">
    <source>
        <dbReference type="Proteomes" id="UP000027093"/>
    </source>
</evidence>
<evidence type="ECO:0000256" key="1">
    <source>
        <dbReference type="ARBA" id="ARBA00023118"/>
    </source>
</evidence>
<evidence type="ECO:0000259" key="2">
    <source>
        <dbReference type="Pfam" id="PF01881"/>
    </source>
</evidence>
<evidence type="ECO:0000313" key="3">
    <source>
        <dbReference type="EMBL" id="AIC16848.1"/>
    </source>
</evidence>
<protein>
    <submittedName>
        <fullName evidence="3">CRISPR-associated endoribonuclease Cas6</fullName>
    </submittedName>
</protein>
<dbReference type="Pfam" id="PF01881">
    <property type="entry name" value="Cas_Cas6_C"/>
    <property type="match status" value="1"/>
</dbReference>
<dbReference type="CDD" id="cd21140">
    <property type="entry name" value="Cas6_I-like"/>
    <property type="match status" value="1"/>
</dbReference>
<dbReference type="NCBIfam" id="TIGR01877">
    <property type="entry name" value="cas_cas6"/>
    <property type="match status" value="1"/>
</dbReference>
<gene>
    <name evidence="3" type="primary">cas6-2</name>
    <name evidence="3" type="ORF">NVIE_025780</name>
</gene>
<name>A0A060HMX8_9ARCH</name>
<dbReference type="STRING" id="926571.NVIE_025780"/>
<dbReference type="PANTHER" id="PTHR36984">
    <property type="entry name" value="CRISPR-ASSOCIATED ENDORIBONUCLEASE CAS6 1"/>
    <property type="match status" value="1"/>
</dbReference>
<dbReference type="EMBL" id="CP007536">
    <property type="protein sequence ID" value="AIC16848.1"/>
    <property type="molecule type" value="Genomic_DNA"/>
</dbReference>
<dbReference type="PANTHER" id="PTHR36984:SF3">
    <property type="entry name" value="CRISPR-ASSOCIATED ENDORIBONUCLEASE CAS6"/>
    <property type="match status" value="1"/>
</dbReference>
<dbReference type="Gene3D" id="3.30.70.1890">
    <property type="match status" value="1"/>
</dbReference>
<dbReference type="InterPro" id="IPR045747">
    <property type="entry name" value="CRISPR-assoc_prot_Cas6_N_sf"/>
</dbReference>
<sequence length="232" mass="26286">MRFSVTYDVTGPAELPIDYRAGFVSLIKTALDKARSATSQSIDTAPLSFAIRFDRRPIIKDKKIIIGSNVRLYVSSASLMLGTLLYNSLLSIKEFPIYDTQIANPLVSHIKEEQLKRDCVIFATLSPIVIRHYQKRDQHVLPNEEGFTESFQNALSEEWALHNGDRLEDYGRISFEILKFKKVVMTHYGGLVLGFTGVLRMDAAPHVLKFFYQAGIGYRRSNGFGFVEVDVQ</sequence>
<dbReference type="OrthoDB" id="43942at2157"/>